<feature type="compositionally biased region" description="Polar residues" evidence="1">
    <location>
        <begin position="50"/>
        <end position="68"/>
    </location>
</feature>
<sequence length="136" mass="14094">MIKFRKKILAVLILAALVSGCSATSALTGLIGSKPDITAQAGQENVKQTVGVTAKSDSSTQQDTSIKGSSVGAVDTSSRKKVSASSIQAQTITADKIEILNSDSGWITAAVAVAAIFSVIFIPLLFGWLAKRKKAQ</sequence>
<name>A0A3B8DJF6_9CAUD</name>
<feature type="transmembrane region" description="Helical" evidence="2">
    <location>
        <begin position="106"/>
        <end position="130"/>
    </location>
</feature>
<dbReference type="PROSITE" id="PS51257">
    <property type="entry name" value="PROKAR_LIPOPROTEIN"/>
    <property type="match status" value="1"/>
</dbReference>
<reference evidence="3" key="1">
    <citation type="submission" date="2018-09" db="EMBL/GenBank/DDBJ databases">
        <title>Genome Analysis and Characterisation of Bacteriophage CS01 Active against Cronobacter sakazakii.</title>
        <authorList>
            <person name="Kim G.-H."/>
            <person name="Kim J."/>
            <person name="Yoon S.-S."/>
        </authorList>
    </citation>
    <scope>NUCLEOTIDE SEQUENCE [LARGE SCALE GENOMIC DNA]</scope>
</reference>
<evidence type="ECO:0000313" key="3">
    <source>
        <dbReference type="EMBL" id="AYJ73346.1"/>
    </source>
</evidence>
<keyword evidence="2" id="KW-0812">Transmembrane</keyword>
<gene>
    <name evidence="3" type="ORF">CS01_058</name>
</gene>
<evidence type="ECO:0000313" key="4">
    <source>
        <dbReference type="Proteomes" id="UP000279491"/>
    </source>
</evidence>
<keyword evidence="4" id="KW-1185">Reference proteome</keyword>
<feature type="region of interest" description="Disordered" evidence="1">
    <location>
        <begin position="50"/>
        <end position="72"/>
    </location>
</feature>
<protein>
    <submittedName>
        <fullName evidence="3">RzlA</fullName>
    </submittedName>
</protein>
<evidence type="ECO:0000256" key="1">
    <source>
        <dbReference type="SAM" id="MobiDB-lite"/>
    </source>
</evidence>
<evidence type="ECO:0000256" key="2">
    <source>
        <dbReference type="SAM" id="Phobius"/>
    </source>
</evidence>
<accession>A0A3B8DJF6</accession>
<keyword evidence="2" id="KW-0472">Membrane</keyword>
<proteinExistence type="predicted"/>
<dbReference type="EMBL" id="MH845412">
    <property type="protein sequence ID" value="AYJ73346.1"/>
    <property type="molecule type" value="Genomic_DNA"/>
</dbReference>
<organism evidence="3">
    <name type="scientific">Cronobacter phage CS01</name>
    <dbReference type="NCBI Taxonomy" id="2496544"/>
    <lineage>
        <taxon>Viruses</taxon>
        <taxon>Duplodnaviria</taxon>
        <taxon>Heunggongvirae</taxon>
        <taxon>Uroviricota</taxon>
        <taxon>Caudoviricetes</taxon>
        <taxon>Drexlerviridae</taxon>
        <taxon>Kyungwonvirus</taxon>
        <taxon>Kyungwonvirus CS01</taxon>
    </lineage>
</organism>
<keyword evidence="2" id="KW-1133">Transmembrane helix</keyword>
<dbReference type="Proteomes" id="UP000279491">
    <property type="component" value="Segment"/>
</dbReference>